<organism evidence="2 3">
    <name type="scientific">Willisornis vidua</name>
    <name type="common">Xingu scale-backed antbird</name>
    <dbReference type="NCBI Taxonomy" id="1566151"/>
    <lineage>
        <taxon>Eukaryota</taxon>
        <taxon>Metazoa</taxon>
        <taxon>Chordata</taxon>
        <taxon>Craniata</taxon>
        <taxon>Vertebrata</taxon>
        <taxon>Euteleostomi</taxon>
        <taxon>Archelosauria</taxon>
        <taxon>Archosauria</taxon>
        <taxon>Dinosauria</taxon>
        <taxon>Saurischia</taxon>
        <taxon>Theropoda</taxon>
        <taxon>Coelurosauria</taxon>
        <taxon>Aves</taxon>
        <taxon>Neognathae</taxon>
        <taxon>Neoaves</taxon>
        <taxon>Telluraves</taxon>
        <taxon>Australaves</taxon>
        <taxon>Passeriformes</taxon>
        <taxon>Thamnophilidae</taxon>
        <taxon>Willisornis</taxon>
    </lineage>
</organism>
<evidence type="ECO:0000313" key="3">
    <source>
        <dbReference type="Proteomes" id="UP001145742"/>
    </source>
</evidence>
<comment type="caution">
    <text evidence="2">The sequence shown here is derived from an EMBL/GenBank/DDBJ whole genome shotgun (WGS) entry which is preliminary data.</text>
</comment>
<dbReference type="PANTHER" id="PTHR45739:SF3">
    <property type="entry name" value="FRAS-RELATED EXTRACELLULAR MATRIX PROTEIN 1B PRECURSOR"/>
    <property type="match status" value="1"/>
</dbReference>
<proteinExistence type="predicted"/>
<feature type="compositionally biased region" description="Basic and acidic residues" evidence="1">
    <location>
        <begin position="218"/>
        <end position="229"/>
    </location>
</feature>
<evidence type="ECO:0000256" key="1">
    <source>
        <dbReference type="SAM" id="MobiDB-lite"/>
    </source>
</evidence>
<keyword evidence="3" id="KW-1185">Reference proteome</keyword>
<evidence type="ECO:0000313" key="2">
    <source>
        <dbReference type="EMBL" id="KAJ7427669.1"/>
    </source>
</evidence>
<feature type="region of interest" description="Disordered" evidence="1">
    <location>
        <begin position="201"/>
        <end position="229"/>
    </location>
</feature>
<gene>
    <name evidence="2" type="ORF">WISP_04839</name>
</gene>
<name>A0ABQ9DT73_9PASS</name>
<sequence length="229" mass="25622">MTGAFLLPSQLATTSLIRTTFLLIQGMPVLKPLLLPTPTWQKKAKGQVPKVGVSETPVKPVGLVSNFRWIMNIALHYNYVKRYQHDDSETLEDIVIFSATDGFNTADGVLRVQIPEDLNFMLKTNPELQPARKCSSLSWLKKINAGIDRRLMLLYMHNDTESLEDSFTVQLTDGKRTVQGTLYIYIMPVNDEIPHLSRSMDLETEAAEESHSSAGSEADTKDAPGDELK</sequence>
<dbReference type="EMBL" id="WHWB01031873">
    <property type="protein sequence ID" value="KAJ7427669.1"/>
    <property type="molecule type" value="Genomic_DNA"/>
</dbReference>
<accession>A0ABQ9DT73</accession>
<protein>
    <submittedName>
        <fullName evidence="2">Uncharacterized protein</fullName>
    </submittedName>
</protein>
<dbReference type="InterPro" id="IPR051561">
    <property type="entry name" value="FRAS1_ECM"/>
</dbReference>
<dbReference type="Proteomes" id="UP001145742">
    <property type="component" value="Unassembled WGS sequence"/>
</dbReference>
<dbReference type="PANTHER" id="PTHR45739">
    <property type="entry name" value="MATRIX PROTEIN, PUTATIVE-RELATED"/>
    <property type="match status" value="1"/>
</dbReference>
<reference evidence="2" key="1">
    <citation type="submission" date="2019-10" db="EMBL/GenBank/DDBJ databases">
        <authorList>
            <person name="Soares A.E.R."/>
            <person name="Aleixo A."/>
            <person name="Schneider P."/>
            <person name="Miyaki C.Y."/>
            <person name="Schneider M.P."/>
            <person name="Mello C."/>
            <person name="Vasconcelos A.T.R."/>
        </authorList>
    </citation>
    <scope>NUCLEOTIDE SEQUENCE</scope>
    <source>
        <tissue evidence="2">Muscle</tissue>
    </source>
</reference>